<evidence type="ECO:0000313" key="3">
    <source>
        <dbReference type="Proteomes" id="UP000741013"/>
    </source>
</evidence>
<feature type="compositionally biased region" description="Pro residues" evidence="1">
    <location>
        <begin position="158"/>
        <end position="178"/>
    </location>
</feature>
<gene>
    <name evidence="2" type="ORF">JOM49_008003</name>
</gene>
<feature type="region of interest" description="Disordered" evidence="1">
    <location>
        <begin position="1"/>
        <end position="25"/>
    </location>
</feature>
<evidence type="ECO:0000256" key="1">
    <source>
        <dbReference type="SAM" id="MobiDB-lite"/>
    </source>
</evidence>
<dbReference type="PRINTS" id="PR01217">
    <property type="entry name" value="PRICHEXTENSN"/>
</dbReference>
<evidence type="ECO:0000313" key="2">
    <source>
        <dbReference type="EMBL" id="MBP2186477.1"/>
    </source>
</evidence>
<keyword evidence="3" id="KW-1185">Reference proteome</keyword>
<feature type="region of interest" description="Disordered" evidence="1">
    <location>
        <begin position="51"/>
        <end position="186"/>
    </location>
</feature>
<sequence>MPQSPGSSPSRPAVVAPPREPGGRLHRSGYVILAASGLALATAFGAIAQLSSPSSADGVPPALQAGPGGGPGAMVPPPVNQDPVLVSGVPVPGTSPSAAPTTIVTTGPDGVPTTTVVTPPPAPPAPGNPPGPGDPPKPPSSDDPPSSELPPSTSKPSPTDPPSEDPPSSDPSDPPPGSGDPGSTTP</sequence>
<feature type="compositionally biased region" description="Low complexity" evidence="1">
    <location>
        <begin position="1"/>
        <end position="17"/>
    </location>
</feature>
<reference evidence="2 3" key="1">
    <citation type="submission" date="2021-03" db="EMBL/GenBank/DDBJ databases">
        <title>Sequencing the genomes of 1000 actinobacteria strains.</title>
        <authorList>
            <person name="Klenk H.-P."/>
        </authorList>
    </citation>
    <scope>NUCLEOTIDE SEQUENCE [LARGE SCALE GENOMIC DNA]</scope>
    <source>
        <strain evidence="2 3">DSM 45510</strain>
    </source>
</reference>
<organism evidence="2 3">
    <name type="scientific">Amycolatopsis magusensis</name>
    <dbReference type="NCBI Taxonomy" id="882444"/>
    <lineage>
        <taxon>Bacteria</taxon>
        <taxon>Bacillati</taxon>
        <taxon>Actinomycetota</taxon>
        <taxon>Actinomycetes</taxon>
        <taxon>Pseudonocardiales</taxon>
        <taxon>Pseudonocardiaceae</taxon>
        <taxon>Amycolatopsis</taxon>
    </lineage>
</organism>
<dbReference type="EMBL" id="JAGGMS010000001">
    <property type="protein sequence ID" value="MBP2186477.1"/>
    <property type="molecule type" value="Genomic_DNA"/>
</dbReference>
<accession>A0ABS4Q468</accession>
<protein>
    <submittedName>
        <fullName evidence="2">Uncharacterized protein</fullName>
    </submittedName>
</protein>
<dbReference type="RefSeq" id="WP_209669579.1">
    <property type="nucleotide sequence ID" value="NZ_JAGGMS010000001.1"/>
</dbReference>
<name>A0ABS4Q468_9PSEU</name>
<feature type="compositionally biased region" description="Low complexity" evidence="1">
    <location>
        <begin position="100"/>
        <end position="117"/>
    </location>
</feature>
<feature type="compositionally biased region" description="Low complexity" evidence="1">
    <location>
        <begin position="143"/>
        <end position="157"/>
    </location>
</feature>
<feature type="compositionally biased region" description="Pro residues" evidence="1">
    <location>
        <begin position="118"/>
        <end position="142"/>
    </location>
</feature>
<comment type="caution">
    <text evidence="2">The sequence shown here is derived from an EMBL/GenBank/DDBJ whole genome shotgun (WGS) entry which is preliminary data.</text>
</comment>
<proteinExistence type="predicted"/>
<dbReference type="Proteomes" id="UP000741013">
    <property type="component" value="Unassembled WGS sequence"/>
</dbReference>